<dbReference type="InterPro" id="IPR016181">
    <property type="entry name" value="Acyl_CoA_acyltransferase"/>
</dbReference>
<feature type="domain" description="N-acetyltransferase" evidence="1">
    <location>
        <begin position="6"/>
        <end position="146"/>
    </location>
</feature>
<dbReference type="InterPro" id="IPR000182">
    <property type="entry name" value="GNAT_dom"/>
</dbReference>
<evidence type="ECO:0000259" key="1">
    <source>
        <dbReference type="PROSITE" id="PS51186"/>
    </source>
</evidence>
<dbReference type="InterPro" id="IPR052729">
    <property type="entry name" value="Acyl/Acetyltrans_Enzymes"/>
</dbReference>
<protein>
    <submittedName>
        <fullName evidence="2">N-acetyltransferase</fullName>
    </submittedName>
</protein>
<dbReference type="EMBL" id="BSPC01000027">
    <property type="protein sequence ID" value="GLS20233.1"/>
    <property type="molecule type" value="Genomic_DNA"/>
</dbReference>
<dbReference type="SUPFAM" id="SSF55729">
    <property type="entry name" value="Acyl-CoA N-acyltransferases (Nat)"/>
    <property type="match status" value="1"/>
</dbReference>
<name>A0ABQ6CIZ2_9HYPH</name>
<dbReference type="Pfam" id="PF00583">
    <property type="entry name" value="Acetyltransf_1"/>
    <property type="match status" value="1"/>
</dbReference>
<dbReference type="Gene3D" id="3.40.630.30">
    <property type="match status" value="1"/>
</dbReference>
<reference evidence="3" key="1">
    <citation type="journal article" date="2019" name="Int. J. Syst. Evol. Microbiol.">
        <title>The Global Catalogue of Microorganisms (GCM) 10K type strain sequencing project: providing services to taxonomists for standard genome sequencing and annotation.</title>
        <authorList>
            <consortium name="The Broad Institute Genomics Platform"/>
            <consortium name="The Broad Institute Genome Sequencing Center for Infectious Disease"/>
            <person name="Wu L."/>
            <person name="Ma J."/>
        </authorList>
    </citation>
    <scope>NUCLEOTIDE SEQUENCE [LARGE SCALE GENOMIC DNA]</scope>
    <source>
        <strain evidence="3">NBRC 101365</strain>
    </source>
</reference>
<proteinExistence type="predicted"/>
<dbReference type="PANTHER" id="PTHR47237:SF2">
    <property type="entry name" value="BLL4206 PROTEIN"/>
    <property type="match status" value="1"/>
</dbReference>
<comment type="caution">
    <text evidence="2">The sequence shown here is derived from an EMBL/GenBank/DDBJ whole genome shotgun (WGS) entry which is preliminary data.</text>
</comment>
<dbReference type="PROSITE" id="PS51186">
    <property type="entry name" value="GNAT"/>
    <property type="match status" value="1"/>
</dbReference>
<organism evidence="2 3">
    <name type="scientific">Labrys miyagiensis</name>
    <dbReference type="NCBI Taxonomy" id="346912"/>
    <lineage>
        <taxon>Bacteria</taxon>
        <taxon>Pseudomonadati</taxon>
        <taxon>Pseudomonadota</taxon>
        <taxon>Alphaproteobacteria</taxon>
        <taxon>Hyphomicrobiales</taxon>
        <taxon>Xanthobacteraceae</taxon>
        <taxon>Labrys</taxon>
    </lineage>
</organism>
<dbReference type="PANTHER" id="PTHR47237">
    <property type="entry name" value="SLL0310 PROTEIN"/>
    <property type="match status" value="1"/>
</dbReference>
<evidence type="ECO:0000313" key="3">
    <source>
        <dbReference type="Proteomes" id="UP001156882"/>
    </source>
</evidence>
<dbReference type="InterPro" id="IPR041496">
    <property type="entry name" value="YitH/HolE_GNAT"/>
</dbReference>
<dbReference type="RefSeq" id="WP_284313331.1">
    <property type="nucleotide sequence ID" value="NZ_BSPC01000027.1"/>
</dbReference>
<dbReference type="Pfam" id="PF18014">
    <property type="entry name" value="Acetyltransf_18"/>
    <property type="match status" value="1"/>
</dbReference>
<gene>
    <name evidence="2" type="ORF">GCM10007874_32500</name>
</gene>
<evidence type="ECO:0000313" key="2">
    <source>
        <dbReference type="EMBL" id="GLS20233.1"/>
    </source>
</evidence>
<keyword evidence="3" id="KW-1185">Reference proteome</keyword>
<dbReference type="Gene3D" id="3.40.630.90">
    <property type="match status" value="1"/>
</dbReference>
<accession>A0ABQ6CIZ2</accession>
<sequence length="280" mass="30404">MTAHQITLETMTPQHLSGAVELSRQVGWPHRREDWEFMQSLSHGIVAVDNGRVVATTLMTPYGQDGATINTVIVDASIRGRGLGRRLLEEALAQAGERNCRLVATPEGLSLYEKLGFVAVGSVIQHQGDVLPVNTPGHVVWGNDCDFERFAELDRAAYGHDRSLLMQYLQQLAKFAVIRQTGKARAFAAIREFGRGLVIGPVVASHTAEAKALIDYLLSKNQGRFVRIDTHSSANLADWLGMRGLASVDSGTAMRRSLGTVKPAGVAQYRTFALAAQALG</sequence>
<dbReference type="Proteomes" id="UP001156882">
    <property type="component" value="Unassembled WGS sequence"/>
</dbReference>